<gene>
    <name evidence="2" type="ordered locus">Calni_0395</name>
</gene>
<evidence type="ECO:0000313" key="2">
    <source>
        <dbReference type="EMBL" id="ADR18308.1"/>
    </source>
</evidence>
<reference evidence="2 3" key="2">
    <citation type="journal article" date="2011" name="Stand. Genomic Sci.">
        <title>Complete genome sequence of Calditerrivibrio nitroreducens type strain (Yu37-1).</title>
        <authorList>
            <person name="Pitluck S."/>
            <person name="Sikorski J."/>
            <person name="Zeytun A."/>
            <person name="Lapidus A."/>
            <person name="Nolan M."/>
            <person name="Lucas S."/>
            <person name="Hammon N."/>
            <person name="Deshpande S."/>
            <person name="Cheng J.F."/>
            <person name="Tapia R."/>
            <person name="Han C."/>
            <person name="Goodwin L."/>
            <person name="Liolios K."/>
            <person name="Pagani I."/>
            <person name="Ivanova N."/>
            <person name="Mavromatis K."/>
            <person name="Pati A."/>
            <person name="Chen A."/>
            <person name="Palaniappan K."/>
            <person name="Hauser L."/>
            <person name="Chang Y.J."/>
            <person name="Jeffries C.D."/>
            <person name="Detter J.C."/>
            <person name="Brambilla E."/>
            <person name="Djao O.D."/>
            <person name="Rohde M."/>
            <person name="Spring S."/>
            <person name="Goker M."/>
            <person name="Woyke T."/>
            <person name="Bristow J."/>
            <person name="Eisen J.A."/>
            <person name="Markowitz V."/>
            <person name="Hugenholtz P."/>
            <person name="Kyrpides N.C."/>
            <person name="Klenk H.P."/>
            <person name="Land M."/>
        </authorList>
    </citation>
    <scope>NUCLEOTIDE SEQUENCE [LARGE SCALE GENOMIC DNA]</scope>
    <source>
        <strain evidence="3">DSM 19672 / NBRC 101217 / Yu37-1</strain>
    </source>
</reference>
<evidence type="ECO:0000313" key="3">
    <source>
        <dbReference type="Proteomes" id="UP000007039"/>
    </source>
</evidence>
<accession>E4TEI2</accession>
<dbReference type="EMBL" id="CP002347">
    <property type="protein sequence ID" value="ADR18308.1"/>
    <property type="molecule type" value="Genomic_DNA"/>
</dbReference>
<dbReference type="Proteomes" id="UP000007039">
    <property type="component" value="Chromosome"/>
</dbReference>
<evidence type="ECO:0008006" key="4">
    <source>
        <dbReference type="Google" id="ProtNLM"/>
    </source>
</evidence>
<keyword evidence="1" id="KW-0472">Membrane</keyword>
<keyword evidence="3" id="KW-1185">Reference proteome</keyword>
<reference key="1">
    <citation type="submission" date="2010-11" db="EMBL/GenBank/DDBJ databases">
        <title>The complete genome of chromosome of Calditerrivibrio nitroreducens DSM 19672.</title>
        <authorList>
            <consortium name="US DOE Joint Genome Institute (JGI-PGF)"/>
            <person name="Lucas S."/>
            <person name="Copeland A."/>
            <person name="Lapidus A."/>
            <person name="Bruce D."/>
            <person name="Goodwin L."/>
            <person name="Pitluck S."/>
            <person name="Kyrpides N."/>
            <person name="Mavromatis K."/>
            <person name="Ivanova N."/>
            <person name="Mikhailova N."/>
            <person name="Zeytun A."/>
            <person name="Brettin T."/>
            <person name="Detter J.C."/>
            <person name="Tapia R."/>
            <person name="Han C."/>
            <person name="Land M."/>
            <person name="Hauser L."/>
            <person name="Markowitz V."/>
            <person name="Cheng J.-F."/>
            <person name="Hugenholtz P."/>
            <person name="Woyke T."/>
            <person name="Wu D."/>
            <person name="Spring S."/>
            <person name="Schroeder M."/>
            <person name="Brambilla E."/>
            <person name="Klenk H.-P."/>
            <person name="Eisen J.A."/>
        </authorList>
    </citation>
    <scope>NUCLEOTIDE SEQUENCE [LARGE SCALE GENOMIC DNA]</scope>
    <source>
        <strain>DSM 19672</strain>
    </source>
</reference>
<dbReference type="RefSeq" id="WP_013450524.1">
    <property type="nucleotide sequence ID" value="NC_014758.1"/>
</dbReference>
<dbReference type="OrthoDB" id="9788802at2"/>
<keyword evidence="1" id="KW-1133">Transmembrane helix</keyword>
<evidence type="ECO:0000256" key="1">
    <source>
        <dbReference type="SAM" id="Phobius"/>
    </source>
</evidence>
<dbReference type="STRING" id="768670.Calni_0395"/>
<dbReference type="eggNOG" id="COG2165">
    <property type="taxonomic scope" value="Bacteria"/>
</dbReference>
<organism evidence="2 3">
    <name type="scientific">Calditerrivibrio nitroreducens (strain DSM 19672 / NBRC 101217 / Yu37-1)</name>
    <dbReference type="NCBI Taxonomy" id="768670"/>
    <lineage>
        <taxon>Bacteria</taxon>
        <taxon>Pseudomonadati</taxon>
        <taxon>Deferribacterota</taxon>
        <taxon>Deferribacteres</taxon>
        <taxon>Deferribacterales</taxon>
        <taxon>Calditerrivibrionaceae</taxon>
    </lineage>
</organism>
<dbReference type="KEGG" id="cni:Calni_0395"/>
<name>E4TEI2_CALNY</name>
<dbReference type="HOGENOM" id="CLU_080973_2_0_0"/>
<sequence precursor="true">MKRSFTLMEMIIVIILLGITSTIGVGLLKIVFDGYINAKNLFQLFYEAKFGAERIGRELREAIPHSIVIESGNSTLSFAKFSSGGYYYRAYPSLNKIGTDSGATLNVGDYISIYNTMPTGIYNDKSCDPNDNTSTMYRIDNTTDNITLCKDPVADSPISKFYKFEEVVTFRLNGDKIERCSSSDFKTYPANSNCLTLFNYVRSIRFVYTPDIYDINDQVVDIYLEMSKYGTDLVYKHKVHIRNTP</sequence>
<keyword evidence="1" id="KW-0812">Transmembrane</keyword>
<protein>
    <recommendedName>
        <fullName evidence="4">Prepilin-type N-terminal cleavage/methylation domain-containing protein</fullName>
    </recommendedName>
</protein>
<proteinExistence type="predicted"/>
<feature type="transmembrane region" description="Helical" evidence="1">
    <location>
        <begin position="12"/>
        <end position="32"/>
    </location>
</feature>
<dbReference type="AlphaFoldDB" id="E4TEI2"/>